<gene>
    <name evidence="21" type="ORF">CLV37_102444</name>
</gene>
<name>A0A2T0R8H7_9ACTN</name>
<keyword evidence="9 17" id="KW-0479">Metal-binding</keyword>
<dbReference type="AlphaFoldDB" id="A0A2T0R8H7"/>
<feature type="binding site" description="covalent" evidence="18">
    <location>
        <position position="172"/>
    </location>
    <ligand>
        <name>heme c</name>
        <dbReference type="ChEBI" id="CHEBI:61717"/>
        <label>2</label>
    </ligand>
</feature>
<dbReference type="PANTHER" id="PTHR33751:SF13">
    <property type="entry name" value="CYTOCHROME BC1 COMPLEX CYTOCHROME C SUBUNIT"/>
    <property type="match status" value="1"/>
</dbReference>
<dbReference type="Gene3D" id="1.10.760.10">
    <property type="entry name" value="Cytochrome c-like domain"/>
    <property type="match status" value="2"/>
</dbReference>
<evidence type="ECO:0000256" key="14">
    <source>
        <dbReference type="ARBA" id="ARBA00023004"/>
    </source>
</evidence>
<dbReference type="EC" id="7.1.1.8" evidence="2 17"/>
<evidence type="ECO:0000256" key="19">
    <source>
        <dbReference type="PIRSR" id="PIRSR000007-51"/>
    </source>
</evidence>
<evidence type="ECO:0000256" key="17">
    <source>
        <dbReference type="PIRNR" id="PIRNR000007"/>
    </source>
</evidence>
<dbReference type="InterPro" id="IPR009056">
    <property type="entry name" value="Cyt_c-like_dom"/>
</dbReference>
<keyword evidence="15 17" id="KW-0472">Membrane</keyword>
<evidence type="ECO:0000256" key="9">
    <source>
        <dbReference type="ARBA" id="ARBA00022723"/>
    </source>
</evidence>
<comment type="caution">
    <text evidence="21">The sequence shown here is derived from an EMBL/GenBank/DDBJ whole genome shotgun (WGS) entry which is preliminary data.</text>
</comment>
<protein>
    <recommendedName>
        <fullName evidence="3 17">Cytochrome bc1 complex cytochrome c subunit</fullName>
        <ecNumber evidence="2 17">7.1.1.8</ecNumber>
    </recommendedName>
</protein>
<feature type="binding site" description="covalent" evidence="18">
    <location>
        <position position="64"/>
    </location>
    <ligand>
        <name>heme c</name>
        <dbReference type="ChEBI" id="CHEBI:61717"/>
        <label>1</label>
    </ligand>
</feature>
<dbReference type="GO" id="GO:0005886">
    <property type="term" value="C:plasma membrane"/>
    <property type="evidence" value="ECO:0007669"/>
    <property type="project" value="UniProtKB-SubCell"/>
</dbReference>
<keyword evidence="13 17" id="KW-1133">Transmembrane helix</keyword>
<feature type="domain" description="Cytochrome c" evidence="20">
    <location>
        <begin position="156"/>
        <end position="234"/>
    </location>
</feature>
<feature type="binding site" description="axial binding residue" evidence="19">
    <location>
        <position position="173"/>
    </location>
    <ligand>
        <name>heme c</name>
        <dbReference type="ChEBI" id="CHEBI:61717"/>
        <label>2</label>
    </ligand>
    <ligandPart>
        <name>Fe</name>
        <dbReference type="ChEBI" id="CHEBI:18248"/>
    </ligandPart>
</feature>
<dbReference type="PROSITE" id="PS51007">
    <property type="entry name" value="CYTC"/>
    <property type="match status" value="2"/>
</dbReference>
<dbReference type="GO" id="GO:0008121">
    <property type="term" value="F:quinol-cytochrome-c reductase activity"/>
    <property type="evidence" value="ECO:0007669"/>
    <property type="project" value="UniProtKB-UniRule"/>
</dbReference>
<sequence>MTRTLTALSARRRHPLAVVVLIALALLLVGGLYAALAPREAQATTATASADDIEAGKKLFLANCATCHGINAEGGGVVDGKNPGPSLIGVGASSVDFQVGTGRMPLAQSGAQAPESMKVRFSQEQIDQMAAYIASLAPGPAIPTAEQLDTSGVTDEQLAEGAAIFRTNCAMCHNSQGKGGALTAGKYAPDLTNTSAKHIYEAMQTGPQSMPVFNDNNISAEDKTAIIAWLTNRSGTEDVRADPGGLTLGSLGPVSEGLVAWIAGIGALIGVSIWLGMKSS</sequence>
<feature type="transmembrane region" description="Helical" evidence="17">
    <location>
        <begin position="258"/>
        <end position="277"/>
    </location>
</feature>
<reference evidence="21 22" key="1">
    <citation type="submission" date="2018-03" db="EMBL/GenBank/DDBJ databases">
        <title>Genomic Encyclopedia of Archaeal and Bacterial Type Strains, Phase II (KMG-II): from individual species to whole genera.</title>
        <authorList>
            <person name="Goeker M."/>
        </authorList>
    </citation>
    <scope>NUCLEOTIDE SEQUENCE [LARGE SCALE GENOMIC DNA]</scope>
    <source>
        <strain evidence="21 22">DSM 19711</strain>
    </source>
</reference>
<evidence type="ECO:0000256" key="4">
    <source>
        <dbReference type="ARBA" id="ARBA00022448"/>
    </source>
</evidence>
<dbReference type="OrthoDB" id="9811281at2"/>
<evidence type="ECO:0000256" key="5">
    <source>
        <dbReference type="ARBA" id="ARBA00022475"/>
    </source>
</evidence>
<evidence type="ECO:0000256" key="15">
    <source>
        <dbReference type="ARBA" id="ARBA00023136"/>
    </source>
</evidence>
<dbReference type="Pfam" id="PF00034">
    <property type="entry name" value="Cytochrom_C"/>
    <property type="match status" value="1"/>
</dbReference>
<evidence type="ECO:0000256" key="1">
    <source>
        <dbReference type="ARBA" id="ARBA00004651"/>
    </source>
</evidence>
<evidence type="ECO:0000256" key="11">
    <source>
        <dbReference type="ARBA" id="ARBA00022967"/>
    </source>
</evidence>
<evidence type="ECO:0000256" key="3">
    <source>
        <dbReference type="ARBA" id="ARBA00017819"/>
    </source>
</evidence>
<keyword evidence="11 17" id="KW-1278">Translocase</keyword>
<keyword evidence="10" id="KW-0677">Repeat</keyword>
<dbReference type="RefSeq" id="WP_106208282.1">
    <property type="nucleotide sequence ID" value="NZ_PVZF01000002.1"/>
</dbReference>
<dbReference type="InterPro" id="IPR036909">
    <property type="entry name" value="Cyt_c-like_dom_sf"/>
</dbReference>
<feature type="binding site" description="axial binding residue" evidence="19">
    <location>
        <position position="68"/>
    </location>
    <ligand>
        <name>heme c</name>
        <dbReference type="ChEBI" id="CHEBI:61717"/>
        <label>1</label>
    </ligand>
    <ligandPart>
        <name>Fe</name>
        <dbReference type="ChEBI" id="CHEBI:18248"/>
    </ligandPart>
</feature>
<keyword evidence="7 17" id="KW-0679">Respiratory chain</keyword>
<keyword evidence="8 17" id="KW-0812">Transmembrane</keyword>
<evidence type="ECO:0000256" key="18">
    <source>
        <dbReference type="PIRSR" id="PIRSR000007-50"/>
    </source>
</evidence>
<comment type="subcellular location">
    <subcellularLocation>
        <location evidence="1 17">Cell membrane</location>
        <topology evidence="1 17">Multi-pass membrane protein</topology>
    </subcellularLocation>
</comment>
<comment type="catalytic activity">
    <reaction evidence="16 17">
        <text>a quinol + 2 Fe(III)-[cytochrome c](out) = a quinone + 2 Fe(II)-[cytochrome c](out) + 2 H(+)(out)</text>
        <dbReference type="Rhea" id="RHEA:11484"/>
        <dbReference type="Rhea" id="RHEA-COMP:10350"/>
        <dbReference type="Rhea" id="RHEA-COMP:14399"/>
        <dbReference type="ChEBI" id="CHEBI:15378"/>
        <dbReference type="ChEBI" id="CHEBI:24646"/>
        <dbReference type="ChEBI" id="CHEBI:29033"/>
        <dbReference type="ChEBI" id="CHEBI:29034"/>
        <dbReference type="ChEBI" id="CHEBI:132124"/>
        <dbReference type="EC" id="7.1.1.8"/>
    </reaction>
</comment>
<evidence type="ECO:0000256" key="2">
    <source>
        <dbReference type="ARBA" id="ARBA00012951"/>
    </source>
</evidence>
<comment type="subunit">
    <text evidence="17">The cytochrome bc1 complex is composed of a cytochrome b (QcrB), the Rieske iron-sulfur protein (QcrA) and a diheme cytochrome c (QcrC) subunit.</text>
</comment>
<evidence type="ECO:0000256" key="6">
    <source>
        <dbReference type="ARBA" id="ARBA00022617"/>
    </source>
</evidence>
<organism evidence="21 22">
    <name type="scientific">Kineococcus rhizosphaerae</name>
    <dbReference type="NCBI Taxonomy" id="559628"/>
    <lineage>
        <taxon>Bacteria</taxon>
        <taxon>Bacillati</taxon>
        <taxon>Actinomycetota</taxon>
        <taxon>Actinomycetes</taxon>
        <taxon>Kineosporiales</taxon>
        <taxon>Kineosporiaceae</taxon>
        <taxon>Kineococcus</taxon>
    </lineage>
</organism>
<feature type="domain" description="Cytochrome c" evidence="20">
    <location>
        <begin position="51"/>
        <end position="137"/>
    </location>
</feature>
<evidence type="ECO:0000256" key="7">
    <source>
        <dbReference type="ARBA" id="ARBA00022660"/>
    </source>
</evidence>
<dbReference type="Proteomes" id="UP000238083">
    <property type="component" value="Unassembled WGS sequence"/>
</dbReference>
<evidence type="ECO:0000256" key="8">
    <source>
        <dbReference type="ARBA" id="ARBA00022692"/>
    </source>
</evidence>
<evidence type="ECO:0000256" key="10">
    <source>
        <dbReference type="ARBA" id="ARBA00022737"/>
    </source>
</evidence>
<keyword evidence="4 17" id="KW-0813">Transport</keyword>
<dbReference type="SUPFAM" id="SSF46626">
    <property type="entry name" value="Cytochrome c"/>
    <property type="match status" value="2"/>
</dbReference>
<feature type="binding site" description="covalent" evidence="18">
    <location>
        <position position="67"/>
    </location>
    <ligand>
        <name>heme c</name>
        <dbReference type="ChEBI" id="CHEBI:61717"/>
        <label>1</label>
    </ligand>
</feature>
<keyword evidence="5 17" id="KW-1003">Cell membrane</keyword>
<keyword evidence="6 17" id="KW-0349">Heme</keyword>
<comment type="caution">
    <text evidence="17">Lacks conserved residue(s) required for the propagation of feature annotation.</text>
</comment>
<dbReference type="PIRSF" id="PIRSF000007">
    <property type="entry name" value="Ubiq_cycred_cyc"/>
    <property type="match status" value="1"/>
</dbReference>
<keyword evidence="12 17" id="KW-0249">Electron transport</keyword>
<evidence type="ECO:0000256" key="13">
    <source>
        <dbReference type="ARBA" id="ARBA00022989"/>
    </source>
</evidence>
<dbReference type="InterPro" id="IPR050597">
    <property type="entry name" value="Cytochrome_c_Oxidase_Subunit"/>
</dbReference>
<dbReference type="GO" id="GO:0005506">
    <property type="term" value="F:iron ion binding"/>
    <property type="evidence" value="ECO:0007669"/>
    <property type="project" value="UniProtKB-UniRule"/>
</dbReference>
<evidence type="ECO:0000313" key="22">
    <source>
        <dbReference type="Proteomes" id="UP000238083"/>
    </source>
</evidence>
<dbReference type="Pfam" id="PF13442">
    <property type="entry name" value="Cytochrome_CBB3"/>
    <property type="match status" value="1"/>
</dbReference>
<keyword evidence="22" id="KW-1185">Reference proteome</keyword>
<keyword evidence="14 17" id="KW-0408">Iron</keyword>
<feature type="binding site" description="covalent" evidence="18">
    <location>
        <position position="169"/>
    </location>
    <ligand>
        <name>heme c</name>
        <dbReference type="ChEBI" id="CHEBI:61717"/>
        <label>2</label>
    </ligand>
</feature>
<comment type="PTM">
    <text evidence="18">Binds 2 heme c groups covalently per subunit.</text>
</comment>
<evidence type="ECO:0000256" key="16">
    <source>
        <dbReference type="ARBA" id="ARBA00029351"/>
    </source>
</evidence>
<dbReference type="InterPro" id="IPR009152">
    <property type="entry name" value="bc1_cytC-su"/>
</dbReference>
<dbReference type="GO" id="GO:0020037">
    <property type="term" value="F:heme binding"/>
    <property type="evidence" value="ECO:0007669"/>
    <property type="project" value="UniProtKB-UniRule"/>
</dbReference>
<dbReference type="EMBL" id="PVZF01000002">
    <property type="protein sequence ID" value="PRY17481.1"/>
    <property type="molecule type" value="Genomic_DNA"/>
</dbReference>
<accession>A0A2T0R8H7</accession>
<dbReference type="PANTHER" id="PTHR33751">
    <property type="entry name" value="CBB3-TYPE CYTOCHROME C OXIDASE SUBUNIT FIXP"/>
    <property type="match status" value="1"/>
</dbReference>
<evidence type="ECO:0000313" key="21">
    <source>
        <dbReference type="EMBL" id="PRY17481.1"/>
    </source>
</evidence>
<proteinExistence type="predicted"/>
<evidence type="ECO:0000259" key="20">
    <source>
        <dbReference type="PROSITE" id="PS51007"/>
    </source>
</evidence>
<evidence type="ECO:0000256" key="12">
    <source>
        <dbReference type="ARBA" id="ARBA00022982"/>
    </source>
</evidence>